<protein>
    <submittedName>
        <fullName evidence="2">Putative retrotransposon protein</fullName>
    </submittedName>
</protein>
<proteinExistence type="predicted"/>
<comment type="caution">
    <text evidence="2">The sequence shown here is derived from an EMBL/GenBank/DDBJ whole genome shotgun (WGS) entry which is preliminary data.</text>
</comment>
<feature type="region of interest" description="Disordered" evidence="1">
    <location>
        <begin position="1"/>
        <end position="25"/>
    </location>
</feature>
<gene>
    <name evidence="2" type="ORF">Tci_856255</name>
</gene>
<dbReference type="EMBL" id="BKCJ011093857">
    <property type="protein sequence ID" value="GFC84285.1"/>
    <property type="molecule type" value="Genomic_DNA"/>
</dbReference>
<evidence type="ECO:0000256" key="1">
    <source>
        <dbReference type="SAM" id="MobiDB-lite"/>
    </source>
</evidence>
<sequence length="163" mass="18914">MENSKRRSIPMQDKLRLSKSEGASTPTELKRMQNVLYALAVDFIMFAVRCTRHDVADDIKRELRVFCYTDAGYLMDVDYLKSQTRYVFVLNGGVVDWKRITKGARHFRAKVHYLREVIEYGDVKLEKVHTNDNLADPFTKALTFPKHLGYTKNIGMLFPSSLM</sequence>
<reference evidence="2" key="1">
    <citation type="journal article" date="2019" name="Sci. Rep.">
        <title>Draft genome of Tanacetum cinerariifolium, the natural source of mosquito coil.</title>
        <authorList>
            <person name="Yamashiro T."/>
            <person name="Shiraishi A."/>
            <person name="Satake H."/>
            <person name="Nakayama K."/>
        </authorList>
    </citation>
    <scope>NUCLEOTIDE SEQUENCE</scope>
</reference>
<organism evidence="2">
    <name type="scientific">Tanacetum cinerariifolium</name>
    <name type="common">Dalmatian daisy</name>
    <name type="synonym">Chrysanthemum cinerariifolium</name>
    <dbReference type="NCBI Taxonomy" id="118510"/>
    <lineage>
        <taxon>Eukaryota</taxon>
        <taxon>Viridiplantae</taxon>
        <taxon>Streptophyta</taxon>
        <taxon>Embryophyta</taxon>
        <taxon>Tracheophyta</taxon>
        <taxon>Spermatophyta</taxon>
        <taxon>Magnoliopsida</taxon>
        <taxon>eudicotyledons</taxon>
        <taxon>Gunneridae</taxon>
        <taxon>Pentapetalae</taxon>
        <taxon>asterids</taxon>
        <taxon>campanulids</taxon>
        <taxon>Asterales</taxon>
        <taxon>Asteraceae</taxon>
        <taxon>Asteroideae</taxon>
        <taxon>Anthemideae</taxon>
        <taxon>Anthemidinae</taxon>
        <taxon>Tanacetum</taxon>
    </lineage>
</organism>
<name>A0A699REB1_TANCI</name>
<accession>A0A699REB1</accession>
<evidence type="ECO:0000313" key="2">
    <source>
        <dbReference type="EMBL" id="GFC84285.1"/>
    </source>
</evidence>
<dbReference type="AlphaFoldDB" id="A0A699REB1"/>